<evidence type="ECO:0000313" key="1">
    <source>
        <dbReference type="EMBL" id="KAI6658419.1"/>
    </source>
</evidence>
<gene>
    <name evidence="1" type="ORF">LOD99_15221</name>
</gene>
<keyword evidence="2" id="KW-1185">Reference proteome</keyword>
<dbReference type="GO" id="GO:0005868">
    <property type="term" value="C:cytoplasmic dynein complex"/>
    <property type="evidence" value="ECO:0007669"/>
    <property type="project" value="InterPro"/>
</dbReference>
<proteinExistence type="predicted"/>
<dbReference type="Proteomes" id="UP001165289">
    <property type="component" value="Unassembled WGS sequence"/>
</dbReference>
<dbReference type="EMBL" id="JAKMXF010000088">
    <property type="protein sequence ID" value="KAI6658419.1"/>
    <property type="molecule type" value="Genomic_DNA"/>
</dbReference>
<reference evidence="1 2" key="1">
    <citation type="journal article" date="2023" name="BMC Biol.">
        <title>The compact genome of the sponge Oopsacas minuta (Hexactinellida) is lacking key metazoan core genes.</title>
        <authorList>
            <person name="Santini S."/>
            <person name="Schenkelaars Q."/>
            <person name="Jourda C."/>
            <person name="Duchesne M."/>
            <person name="Belahbib H."/>
            <person name="Rocher C."/>
            <person name="Selva M."/>
            <person name="Riesgo A."/>
            <person name="Vervoort M."/>
            <person name="Leys S.P."/>
            <person name="Kodjabachian L."/>
            <person name="Le Bivic A."/>
            <person name="Borchiellini C."/>
            <person name="Claverie J.M."/>
            <person name="Renard E."/>
        </authorList>
    </citation>
    <scope>NUCLEOTIDE SEQUENCE [LARGE SCALE GENOMIC DNA]</scope>
    <source>
        <strain evidence="1">SPO-2</strain>
    </source>
</reference>
<dbReference type="GO" id="GO:0045503">
    <property type="term" value="F:dynein light chain binding"/>
    <property type="evidence" value="ECO:0007669"/>
    <property type="project" value="InterPro"/>
</dbReference>
<dbReference type="GO" id="GO:0042073">
    <property type="term" value="P:intraciliary transport"/>
    <property type="evidence" value="ECO:0007669"/>
    <property type="project" value="InterPro"/>
</dbReference>
<dbReference type="PANTHER" id="PTHR16022:SF0">
    <property type="entry name" value="CYTOPLASMIC DYNEIN 2 INTERMEDIATE CHAIN 1"/>
    <property type="match status" value="1"/>
</dbReference>
<dbReference type="PANTHER" id="PTHR16022">
    <property type="entry name" value="WD REPEAT DOMAIN 60"/>
    <property type="match status" value="1"/>
</dbReference>
<dbReference type="AlphaFoldDB" id="A0AAV7KCV5"/>
<dbReference type="GO" id="GO:0045504">
    <property type="term" value="F:dynein heavy chain binding"/>
    <property type="evidence" value="ECO:0007669"/>
    <property type="project" value="InterPro"/>
</dbReference>
<evidence type="ECO:0000313" key="2">
    <source>
        <dbReference type="Proteomes" id="UP001165289"/>
    </source>
</evidence>
<dbReference type="SUPFAM" id="SSF50978">
    <property type="entry name" value="WD40 repeat-like"/>
    <property type="match status" value="1"/>
</dbReference>
<accession>A0AAV7KCV5</accession>
<dbReference type="InterPro" id="IPR042505">
    <property type="entry name" value="DYNC2I1"/>
</dbReference>
<sequence>MRKWNINDVYQPKRLMECESTLICCCFSPQRLYLAFAGMDNGSICVWDFRDTIDTDTLTPSPIEDGFRTRPASYSTAILSTEGSHMAPICSIVTISRPKNADETRKSARLFDDITMTRLSFQIASIDILGVIHIWVLAEVSNPEMCGPLWT</sequence>
<dbReference type="GO" id="GO:0005929">
    <property type="term" value="C:cilium"/>
    <property type="evidence" value="ECO:0007669"/>
    <property type="project" value="GOC"/>
</dbReference>
<dbReference type="Gene3D" id="2.130.10.10">
    <property type="entry name" value="YVTN repeat-like/Quinoprotein amine dehydrogenase"/>
    <property type="match status" value="1"/>
</dbReference>
<dbReference type="InterPro" id="IPR036322">
    <property type="entry name" value="WD40_repeat_dom_sf"/>
</dbReference>
<dbReference type="InterPro" id="IPR015943">
    <property type="entry name" value="WD40/YVTN_repeat-like_dom_sf"/>
</dbReference>
<comment type="caution">
    <text evidence="1">The sequence shown here is derived from an EMBL/GenBank/DDBJ whole genome shotgun (WGS) entry which is preliminary data.</text>
</comment>
<name>A0AAV7KCV5_9METZ</name>
<organism evidence="1 2">
    <name type="scientific">Oopsacas minuta</name>
    <dbReference type="NCBI Taxonomy" id="111878"/>
    <lineage>
        <taxon>Eukaryota</taxon>
        <taxon>Metazoa</taxon>
        <taxon>Porifera</taxon>
        <taxon>Hexactinellida</taxon>
        <taxon>Hexasterophora</taxon>
        <taxon>Lyssacinosida</taxon>
        <taxon>Leucopsacidae</taxon>
        <taxon>Oopsacas</taxon>
    </lineage>
</organism>
<protein>
    <submittedName>
        <fullName evidence="1">WD repeat-containing protein 60-like</fullName>
    </submittedName>
</protein>